<evidence type="ECO:0008006" key="3">
    <source>
        <dbReference type="Google" id="ProtNLM"/>
    </source>
</evidence>
<dbReference type="GO" id="GO:0003677">
    <property type="term" value="F:DNA binding"/>
    <property type="evidence" value="ECO:0007669"/>
    <property type="project" value="InterPro"/>
</dbReference>
<dbReference type="PATRIC" id="fig|634503.3.peg.1333"/>
<dbReference type="KEGG" id="eic:NT01EI_1484"/>
<dbReference type="EMBL" id="CP001600">
    <property type="protein sequence ID" value="ACR68670.2"/>
    <property type="molecule type" value="Genomic_DNA"/>
</dbReference>
<evidence type="ECO:0000313" key="2">
    <source>
        <dbReference type="Proteomes" id="UP000001485"/>
    </source>
</evidence>
<dbReference type="GO" id="GO:0006313">
    <property type="term" value="P:DNA transposition"/>
    <property type="evidence" value="ECO:0007669"/>
    <property type="project" value="InterPro"/>
</dbReference>
<organism evidence="1 2">
    <name type="scientific">Edwardsiella ictaluri (strain 93-146)</name>
    <dbReference type="NCBI Taxonomy" id="634503"/>
    <lineage>
        <taxon>Bacteria</taxon>
        <taxon>Pseudomonadati</taxon>
        <taxon>Pseudomonadota</taxon>
        <taxon>Gammaproteobacteria</taxon>
        <taxon>Enterobacterales</taxon>
        <taxon>Hafniaceae</taxon>
        <taxon>Edwardsiella</taxon>
    </lineage>
</organism>
<dbReference type="GO" id="GO:0004803">
    <property type="term" value="F:transposase activity"/>
    <property type="evidence" value="ECO:0007669"/>
    <property type="project" value="InterPro"/>
</dbReference>
<name>C5BFF3_EDWI9</name>
<evidence type="ECO:0000313" key="1">
    <source>
        <dbReference type="EMBL" id="ACR68670.2"/>
    </source>
</evidence>
<dbReference type="AlphaFoldDB" id="C5BFF3"/>
<dbReference type="HOGENOM" id="CLU_027402_34_5_6"/>
<sequence length="49" mass="5530">MKKSRSTEEQIVFALKQAELGTSVPDVCRKLGISDATFYIYGLPPFCKY</sequence>
<protein>
    <recommendedName>
        <fullName evidence="3">Transposase</fullName>
    </recommendedName>
</protein>
<proteinExistence type="predicted"/>
<gene>
    <name evidence="1" type="ordered locus">NT01EI_1484</name>
</gene>
<dbReference type="Pfam" id="PF01527">
    <property type="entry name" value="HTH_Tnp_1"/>
    <property type="match status" value="1"/>
</dbReference>
<reference evidence="2" key="1">
    <citation type="submission" date="2009-03" db="EMBL/GenBank/DDBJ databases">
        <title>Complete genome sequence of Edwardsiella ictaluri 93-146.</title>
        <authorList>
            <person name="Williams M.L."/>
            <person name="Gillaspy A.F."/>
            <person name="Dyer D.W."/>
            <person name="Thune R.L."/>
            <person name="Waldbieser G.C."/>
            <person name="Schuster S.C."/>
            <person name="Gipson J."/>
            <person name="Zaitshik J."/>
            <person name="Landry C."/>
            <person name="Lawrence M.L."/>
        </authorList>
    </citation>
    <scope>NUCLEOTIDE SEQUENCE [LARGE SCALE GENOMIC DNA]</scope>
    <source>
        <strain evidence="2">93-146</strain>
    </source>
</reference>
<dbReference type="InterPro" id="IPR002514">
    <property type="entry name" value="Transposase_8"/>
</dbReference>
<dbReference type="Proteomes" id="UP000001485">
    <property type="component" value="Chromosome"/>
</dbReference>
<accession>C5BFF3</accession>
<reference evidence="1 2" key="2">
    <citation type="journal article" date="2012" name="J. Bacteriol.">
        <title>Genome Sequence of Edwardsiella ictaluri 93-146, a Strain Associated with a Natural Channel Catfish Outbreak of Enteric Septicemia of Catfish.</title>
        <authorList>
            <person name="Williams M.L."/>
            <person name="Gillaspy A.F."/>
            <person name="Dyer D.W."/>
            <person name="Thune R.L."/>
            <person name="Waldbieser G.C."/>
            <person name="Schuster S.C."/>
            <person name="Gipson J."/>
            <person name="Zaitshik J."/>
            <person name="Landry C."/>
            <person name="Banes M.M."/>
            <person name="Lawrence M.L."/>
        </authorList>
    </citation>
    <scope>NUCLEOTIDE SEQUENCE [LARGE SCALE GENOMIC DNA]</scope>
    <source>
        <strain evidence="1 2">93-146</strain>
    </source>
</reference>